<dbReference type="EMBL" id="SLWS01000002">
    <property type="protein sequence ID" value="TCO62190.1"/>
    <property type="molecule type" value="Genomic_DNA"/>
</dbReference>
<dbReference type="Gene3D" id="1.50.10.20">
    <property type="match status" value="1"/>
</dbReference>
<name>A0A4V2S842_9PSEU</name>
<evidence type="ECO:0000313" key="1">
    <source>
        <dbReference type="EMBL" id="TCO62190.1"/>
    </source>
</evidence>
<organism evidence="1 2">
    <name type="scientific">Actinocrispum wychmicini</name>
    <dbReference type="NCBI Taxonomy" id="1213861"/>
    <lineage>
        <taxon>Bacteria</taxon>
        <taxon>Bacillati</taxon>
        <taxon>Actinomycetota</taxon>
        <taxon>Actinomycetes</taxon>
        <taxon>Pseudonocardiales</taxon>
        <taxon>Pseudonocardiaceae</taxon>
        <taxon>Actinocrispum</taxon>
    </lineage>
</organism>
<accession>A0A4V2S842</accession>
<dbReference type="PRINTS" id="PR01955">
    <property type="entry name" value="LANCFRANKIA"/>
</dbReference>
<keyword evidence="2" id="KW-1185">Reference proteome</keyword>
<sequence length="345" mass="35812">MVDPDRIAAGVAAMAGQSAFADTVRWRPASLACGDVGAAVLCAAFDAADPHGGWDRTGHRFLTAAIAAVDDPDLPLSLFAGSTGVLAAAALLSRGGTRYPGLRSQLGTAVLLALGRSLHEARGDERDYDVVEGLSGWTAALLLDAAPADVLTALGATLAQLGQDFPEPGMAHGAGGPLAALALLHLHRVPGVRPALRALADRLRTAEVAQVSWCTGALGVARALWLAGRALDDAELRAFATDMALADTDYRTPTLCHGTAGALLVSALFWWDTGDERHRVHADRLCTRLLDAYEPASLFGFRDVESLGALVDNPGVLLGAAGVALVLRAVTASRPPAWARLFLLA</sequence>
<dbReference type="InterPro" id="IPR007822">
    <property type="entry name" value="LANC-like"/>
</dbReference>
<comment type="caution">
    <text evidence="1">The sequence shown here is derived from an EMBL/GenBank/DDBJ whole genome shotgun (WGS) entry which is preliminary data.</text>
</comment>
<dbReference type="RefSeq" id="WP_132113777.1">
    <property type="nucleotide sequence ID" value="NZ_SLWS01000002.1"/>
</dbReference>
<dbReference type="OrthoDB" id="1882482at2"/>
<reference evidence="1 2" key="1">
    <citation type="submission" date="2019-03" db="EMBL/GenBank/DDBJ databases">
        <title>Genomic Encyclopedia of Type Strains, Phase IV (KMG-IV): sequencing the most valuable type-strain genomes for metagenomic binning, comparative biology and taxonomic classification.</title>
        <authorList>
            <person name="Goeker M."/>
        </authorList>
    </citation>
    <scope>NUCLEOTIDE SEQUENCE [LARGE SCALE GENOMIC DNA]</scope>
    <source>
        <strain evidence="1 2">DSM 45934</strain>
    </source>
</reference>
<dbReference type="Pfam" id="PF05147">
    <property type="entry name" value="LANC_like"/>
    <property type="match status" value="1"/>
</dbReference>
<dbReference type="Proteomes" id="UP000295680">
    <property type="component" value="Unassembled WGS sequence"/>
</dbReference>
<dbReference type="AlphaFoldDB" id="A0A4V2S842"/>
<dbReference type="SMART" id="SM01260">
    <property type="entry name" value="LANC_like"/>
    <property type="match status" value="1"/>
</dbReference>
<dbReference type="GO" id="GO:0031179">
    <property type="term" value="P:peptide modification"/>
    <property type="evidence" value="ECO:0007669"/>
    <property type="project" value="InterPro"/>
</dbReference>
<protein>
    <submittedName>
        <fullName evidence="1">Lanthionine synthetase-like protein</fullName>
    </submittedName>
</protein>
<gene>
    <name evidence="1" type="ORF">EV192_102327</name>
</gene>
<dbReference type="SUPFAM" id="SSF158745">
    <property type="entry name" value="LanC-like"/>
    <property type="match status" value="1"/>
</dbReference>
<proteinExistence type="predicted"/>
<evidence type="ECO:0000313" key="2">
    <source>
        <dbReference type="Proteomes" id="UP000295680"/>
    </source>
</evidence>
<dbReference type="PRINTS" id="PR01950">
    <property type="entry name" value="LANCSUPER"/>
</dbReference>